<keyword evidence="2 5" id="KW-0812">Transmembrane</keyword>
<dbReference type="Proteomes" id="UP000515154">
    <property type="component" value="Linkage group LG8"/>
</dbReference>
<evidence type="ECO:0000256" key="5">
    <source>
        <dbReference type="SAM" id="Phobius"/>
    </source>
</evidence>
<protein>
    <submittedName>
        <fullName evidence="7">Tetraspanin-18 isoform X1</fullName>
    </submittedName>
</protein>
<evidence type="ECO:0000256" key="1">
    <source>
        <dbReference type="ARBA" id="ARBA00004141"/>
    </source>
</evidence>
<dbReference type="Gene3D" id="1.10.1450.10">
    <property type="entry name" value="Tetraspanin"/>
    <property type="match status" value="1"/>
</dbReference>
<keyword evidence="6" id="KW-1185">Reference proteome</keyword>
<dbReference type="Pfam" id="PF00335">
    <property type="entry name" value="Tetraspanin"/>
    <property type="match status" value="1"/>
</dbReference>
<keyword evidence="4 5" id="KW-0472">Membrane</keyword>
<dbReference type="SUPFAM" id="SSF48652">
    <property type="entry name" value="Tetraspanin"/>
    <property type="match status" value="1"/>
</dbReference>
<feature type="transmembrane region" description="Helical" evidence="5">
    <location>
        <begin position="147"/>
        <end position="167"/>
    </location>
</feature>
<proteinExistence type="predicted"/>
<name>A0A7E6F1Z3_9MOLL</name>
<dbReference type="InterPro" id="IPR008952">
    <property type="entry name" value="Tetraspanin_EC2_sf"/>
</dbReference>
<feature type="transmembrane region" description="Helical" evidence="5">
    <location>
        <begin position="187"/>
        <end position="210"/>
    </location>
</feature>
<sequence length="456" mass="51671">MECATYGSTWDSIDIRAYSPVIDWKTANGQNSYLDTFDVNSYRSVIDWDEGRQQSINMDHLDIRKSQVLIIQMAEKAPLKPKRHVPRMYDATDNVLTNGGSDMQRESLKKQASTVEENHMDDSKTRIRQSDDQDRCTICLRNVLHCYNVFILILGCGALAVGIWYLVTEYSAREVSVVVGEEWFEVATYLLIGAGGTIALLAFCGCCGTMREDKCVLGFYSGTLSFMLLFLTVSCGMAFYFRRQVGEIVTKDIVKHMTNTIEQQYGLDTRTNSNNKLVTDAWDSLQRQLQCCGIKGGENSSFSWSVYKLRSEWYRRNPEQSPYVPRSCCKKDSNEKRCTGEIRMRAPPALGPPIGKNDQRNDDLNTEGCLDKIREHLIKRAIILGLVAGSIPILLAVGIWCPVVCVSEFGKIQKRMRLIYNSRSLLLTHLPLTLNSLKAKAEKNMSTKSYIESRFL</sequence>
<evidence type="ECO:0000313" key="7">
    <source>
        <dbReference type="RefSeq" id="XP_036361300.1"/>
    </source>
</evidence>
<evidence type="ECO:0000256" key="3">
    <source>
        <dbReference type="ARBA" id="ARBA00022989"/>
    </source>
</evidence>
<dbReference type="GO" id="GO:0005886">
    <property type="term" value="C:plasma membrane"/>
    <property type="evidence" value="ECO:0007669"/>
    <property type="project" value="TreeGrafter"/>
</dbReference>
<dbReference type="AlphaFoldDB" id="A0A7E6F1Z3"/>
<dbReference type="RefSeq" id="XP_036361300.1">
    <property type="nucleotide sequence ID" value="XM_036505407.1"/>
</dbReference>
<feature type="transmembrane region" description="Helical" evidence="5">
    <location>
        <begin position="382"/>
        <end position="407"/>
    </location>
</feature>
<dbReference type="PANTHER" id="PTHR19282:SF44">
    <property type="entry name" value="CD82 ANTIGEN"/>
    <property type="match status" value="1"/>
</dbReference>
<keyword evidence="3 5" id="KW-1133">Transmembrane helix</keyword>
<evidence type="ECO:0000256" key="2">
    <source>
        <dbReference type="ARBA" id="ARBA00022692"/>
    </source>
</evidence>
<reference evidence="7" key="1">
    <citation type="submission" date="2025-08" db="UniProtKB">
        <authorList>
            <consortium name="RefSeq"/>
        </authorList>
    </citation>
    <scope>IDENTIFICATION</scope>
</reference>
<gene>
    <name evidence="7" type="primary">LOC115214894</name>
</gene>
<dbReference type="PRINTS" id="PR00259">
    <property type="entry name" value="TMFOUR"/>
</dbReference>
<evidence type="ECO:0000313" key="6">
    <source>
        <dbReference type="Proteomes" id="UP000515154"/>
    </source>
</evidence>
<feature type="transmembrane region" description="Helical" evidence="5">
    <location>
        <begin position="217"/>
        <end position="241"/>
    </location>
</feature>
<evidence type="ECO:0000256" key="4">
    <source>
        <dbReference type="ARBA" id="ARBA00023136"/>
    </source>
</evidence>
<comment type="subcellular location">
    <subcellularLocation>
        <location evidence="1">Membrane</location>
        <topology evidence="1">Multi-pass membrane protein</topology>
    </subcellularLocation>
</comment>
<dbReference type="PANTHER" id="PTHR19282">
    <property type="entry name" value="TETRASPANIN"/>
    <property type="match status" value="1"/>
</dbReference>
<accession>A0A7E6F1Z3</accession>
<dbReference type="InterPro" id="IPR018499">
    <property type="entry name" value="Tetraspanin/Peripherin"/>
</dbReference>
<organism evidence="6 7">
    <name type="scientific">Octopus sinensis</name>
    <name type="common">East Asian common octopus</name>
    <dbReference type="NCBI Taxonomy" id="2607531"/>
    <lineage>
        <taxon>Eukaryota</taxon>
        <taxon>Metazoa</taxon>
        <taxon>Spiralia</taxon>
        <taxon>Lophotrochozoa</taxon>
        <taxon>Mollusca</taxon>
        <taxon>Cephalopoda</taxon>
        <taxon>Coleoidea</taxon>
        <taxon>Octopodiformes</taxon>
        <taxon>Octopoda</taxon>
        <taxon>Incirrata</taxon>
        <taxon>Octopodidae</taxon>
        <taxon>Octopus</taxon>
    </lineage>
</organism>